<keyword evidence="4 7" id="KW-0812">Transmembrane</keyword>
<dbReference type="EMBL" id="CP002101">
    <property type="protein sequence ID" value="AEH60033.1"/>
    <property type="molecule type" value="Genomic_DNA"/>
</dbReference>
<evidence type="ECO:0000256" key="2">
    <source>
        <dbReference type="ARBA" id="ARBA00006386"/>
    </source>
</evidence>
<comment type="subcellular location">
    <subcellularLocation>
        <location evidence="1">Cell membrane</location>
        <topology evidence="1">Multi-pass membrane protein</topology>
    </subcellularLocation>
</comment>
<dbReference type="AlphaFoldDB" id="F7XN76"/>
<accession>F7XN76</accession>
<gene>
    <name evidence="8" type="ordered locus">Mzhil_0153</name>
</gene>
<evidence type="ECO:0000313" key="9">
    <source>
        <dbReference type="Proteomes" id="UP000006622"/>
    </source>
</evidence>
<dbReference type="GO" id="GO:0005886">
    <property type="term" value="C:plasma membrane"/>
    <property type="evidence" value="ECO:0007669"/>
    <property type="project" value="UniProtKB-SubCell"/>
</dbReference>
<keyword evidence="5 7" id="KW-1133">Transmembrane helix</keyword>
<dbReference type="STRING" id="679901.Mzhil_0153"/>
<protein>
    <submittedName>
        <fullName evidence="8">Permease</fullName>
    </submittedName>
</protein>
<feature type="transmembrane region" description="Helical" evidence="7">
    <location>
        <begin position="21"/>
        <end position="43"/>
    </location>
</feature>
<dbReference type="KEGG" id="mzh:Mzhil_0153"/>
<dbReference type="GeneID" id="10821749"/>
<keyword evidence="3" id="KW-1003">Cell membrane</keyword>
<proteinExistence type="inferred from homology"/>
<feature type="transmembrane region" description="Helical" evidence="7">
    <location>
        <begin position="232"/>
        <end position="254"/>
    </location>
</feature>
<feature type="transmembrane region" description="Helical" evidence="7">
    <location>
        <begin position="261"/>
        <end position="282"/>
    </location>
</feature>
<sequence>MTYFDFLISFIYGSAIESLNIFAEAAPYLLLGFAVAGLLKIFLPDEKIIQYLGSSAGRVRSVLNASVAGVPLPLCSCGVVPAALSLRRRGATKGATLSFLISTPETGVDSISITYALLDPIMTIFRPIATFITASAAGIADNLLEKDKPVPTSRQILDTSPTSSITEDVQNSCSCEDECCSIQDRETLHQKLGRGARYAYIDLVADISKWLIIGIILAGMITYIMPSEIVQAYLGGGVASMLIMLVIGIPLYICATASTPLAAAFIVAGVSPGAAFVFLLAGPATNAATITMVAKFLGTRTAMIYISVIAICSIIFGLLLDYIYFRMGIEATAIVGSASDLLPAEVKAISAAILACLIIYATYMRSYRKTCTDEV</sequence>
<dbReference type="HOGENOM" id="CLU_049002_0_0_2"/>
<dbReference type="RefSeq" id="WP_013897472.1">
    <property type="nucleotide sequence ID" value="NC_015676.1"/>
</dbReference>
<dbReference type="InterPro" id="IPR052923">
    <property type="entry name" value="UPF0718"/>
</dbReference>
<evidence type="ECO:0000256" key="4">
    <source>
        <dbReference type="ARBA" id="ARBA00022692"/>
    </source>
</evidence>
<dbReference type="OrthoDB" id="137527at2157"/>
<name>F7XN76_METZD</name>
<feature type="transmembrane region" description="Helical" evidence="7">
    <location>
        <begin position="346"/>
        <end position="363"/>
    </location>
</feature>
<dbReference type="NCBIfam" id="NF033936">
    <property type="entry name" value="CuZnOut_SO0444"/>
    <property type="match status" value="1"/>
</dbReference>
<feature type="transmembrane region" description="Helical" evidence="7">
    <location>
        <begin position="207"/>
        <end position="226"/>
    </location>
</feature>
<feature type="transmembrane region" description="Helical" evidence="7">
    <location>
        <begin position="63"/>
        <end position="84"/>
    </location>
</feature>
<dbReference type="Proteomes" id="UP000006622">
    <property type="component" value="Chromosome"/>
</dbReference>
<evidence type="ECO:0000256" key="3">
    <source>
        <dbReference type="ARBA" id="ARBA00022475"/>
    </source>
</evidence>
<feature type="transmembrane region" description="Helical" evidence="7">
    <location>
        <begin position="302"/>
        <end position="325"/>
    </location>
</feature>
<keyword evidence="6 7" id="KW-0472">Membrane</keyword>
<evidence type="ECO:0000313" key="8">
    <source>
        <dbReference type="EMBL" id="AEH60033.1"/>
    </source>
</evidence>
<evidence type="ECO:0000256" key="1">
    <source>
        <dbReference type="ARBA" id="ARBA00004651"/>
    </source>
</evidence>
<dbReference type="PANTHER" id="PTHR34184:SF4">
    <property type="entry name" value="UPF0718 PROTEIN YCGR"/>
    <property type="match status" value="1"/>
</dbReference>
<evidence type="ECO:0000256" key="5">
    <source>
        <dbReference type="ARBA" id="ARBA00022989"/>
    </source>
</evidence>
<keyword evidence="9" id="KW-1185">Reference proteome</keyword>
<dbReference type="PANTHER" id="PTHR34184">
    <property type="entry name" value="UPF0718 PROTEIN YCGR"/>
    <property type="match status" value="1"/>
</dbReference>
<evidence type="ECO:0000256" key="6">
    <source>
        <dbReference type="ARBA" id="ARBA00023136"/>
    </source>
</evidence>
<evidence type="ECO:0000256" key="7">
    <source>
        <dbReference type="SAM" id="Phobius"/>
    </source>
</evidence>
<comment type="similarity">
    <text evidence="2">Belongs to the UPF0718 family.</text>
</comment>
<organism evidence="8 9">
    <name type="scientific">Methanosalsum zhilinae (strain DSM 4017 / NBRC 107636 / OCM 62 / WeN5)</name>
    <name type="common">Methanohalophilus zhilinae</name>
    <dbReference type="NCBI Taxonomy" id="679901"/>
    <lineage>
        <taxon>Archaea</taxon>
        <taxon>Methanobacteriati</taxon>
        <taxon>Methanobacteriota</taxon>
        <taxon>Stenosarchaea group</taxon>
        <taxon>Methanomicrobia</taxon>
        <taxon>Methanosarcinales</taxon>
        <taxon>Methanosarcinaceae</taxon>
        <taxon>Methanosalsum</taxon>
    </lineage>
</organism>
<reference evidence="8" key="1">
    <citation type="submission" date="2010-07" db="EMBL/GenBank/DDBJ databases">
        <title>The complete genome of Methanosalsum zhilinae DSM 4017.</title>
        <authorList>
            <consortium name="US DOE Joint Genome Institute (JGI-PGF)"/>
            <person name="Lucas S."/>
            <person name="Copeland A."/>
            <person name="Lapidus A."/>
            <person name="Glavina del Rio T."/>
            <person name="Dalin E."/>
            <person name="Tice H."/>
            <person name="Bruce D."/>
            <person name="Goodwin L."/>
            <person name="Pitluck S."/>
            <person name="Kyrpides N."/>
            <person name="Mavromatis K."/>
            <person name="Ovchinnikova G."/>
            <person name="Daligault H."/>
            <person name="Detter J.C."/>
            <person name="Han C."/>
            <person name="Tapia R."/>
            <person name="Larimer F."/>
            <person name="Land M."/>
            <person name="Hauser L."/>
            <person name="Markowitz V."/>
            <person name="Cheng J.-F."/>
            <person name="Hugenholtz P."/>
            <person name="Woyke T."/>
            <person name="Wu D."/>
            <person name="Spring S."/>
            <person name="Schueler E."/>
            <person name="Brambilla E."/>
            <person name="Klenk H.-P."/>
            <person name="Eisen J.A."/>
        </authorList>
    </citation>
    <scope>NUCLEOTIDE SEQUENCE</scope>
    <source>
        <strain evidence="8">DSM 4017</strain>
    </source>
</reference>
<dbReference type="InterPro" id="IPR005524">
    <property type="entry name" value="DUF318"/>
</dbReference>
<dbReference type="Pfam" id="PF03773">
    <property type="entry name" value="ArsP_1"/>
    <property type="match status" value="1"/>
</dbReference>